<reference evidence="2" key="1">
    <citation type="journal article" date="2019" name="Int. J. Syst. Evol. Microbiol.">
        <title>The Global Catalogue of Microorganisms (GCM) 10K type strain sequencing project: providing services to taxonomists for standard genome sequencing and annotation.</title>
        <authorList>
            <consortium name="The Broad Institute Genomics Platform"/>
            <consortium name="The Broad Institute Genome Sequencing Center for Infectious Disease"/>
            <person name="Wu L."/>
            <person name="Ma J."/>
        </authorList>
    </citation>
    <scope>NUCLEOTIDE SEQUENCE [LARGE SCALE GENOMIC DNA]</scope>
    <source>
        <strain evidence="2">CCUG 60525</strain>
    </source>
</reference>
<gene>
    <name evidence="1" type="ORF">ACFQ1C_00985</name>
</gene>
<comment type="caution">
    <text evidence="1">The sequence shown here is derived from an EMBL/GenBank/DDBJ whole genome shotgun (WGS) entry which is preliminary data.</text>
</comment>
<evidence type="ECO:0008006" key="3">
    <source>
        <dbReference type="Google" id="ProtNLM"/>
    </source>
</evidence>
<organism evidence="1 2">
    <name type="scientific">Oceanisphaera ostreae</name>
    <dbReference type="NCBI Taxonomy" id="914151"/>
    <lineage>
        <taxon>Bacteria</taxon>
        <taxon>Pseudomonadati</taxon>
        <taxon>Pseudomonadota</taxon>
        <taxon>Gammaproteobacteria</taxon>
        <taxon>Aeromonadales</taxon>
        <taxon>Aeromonadaceae</taxon>
        <taxon>Oceanisphaera</taxon>
    </lineage>
</organism>
<keyword evidence="2" id="KW-1185">Reference proteome</keyword>
<proteinExistence type="predicted"/>
<evidence type="ECO:0000313" key="2">
    <source>
        <dbReference type="Proteomes" id="UP001597048"/>
    </source>
</evidence>
<protein>
    <recommendedName>
        <fullName evidence="3">Transcriptional regulator</fullName>
    </recommendedName>
</protein>
<sequence length="320" mass="34809">MSNDTPKVSKLVAGSLATSTTDTGYTEAALYAVFLSTSGAANRTPPPPRAIIKMTVLGMLESLHTEPAATMVYYELGKQSMGVRRPLFAYVVDSLHLLSEEALRHLKGLALFGKRELEYEDEMEQVTIEAVLGYAVAKIDSVLPEDMPDTDRTEVAKILDRSLAGIDGVVVYDSDSVRKSCTVLYKGLQLGVVGERAANGMVLVQLDEDNERTDTIEAAVALLKEKIKGVESTTPPSDFSSLEERLIMAFYAMDGVKVQEDDVSKTSCLVTYNDNLIATVAHYDGNQATMKIPGETISIRTPLSEIIENIKEAVKQCGCK</sequence>
<accession>A0ABW3KET9</accession>
<dbReference type="Proteomes" id="UP001597048">
    <property type="component" value="Unassembled WGS sequence"/>
</dbReference>
<name>A0ABW3KET9_9GAMM</name>
<dbReference type="EMBL" id="JBHTJS010000002">
    <property type="protein sequence ID" value="MFD1006743.1"/>
    <property type="molecule type" value="Genomic_DNA"/>
</dbReference>
<dbReference type="RefSeq" id="WP_379556666.1">
    <property type="nucleotide sequence ID" value="NZ_JBHTJS010000002.1"/>
</dbReference>
<evidence type="ECO:0000313" key="1">
    <source>
        <dbReference type="EMBL" id="MFD1006743.1"/>
    </source>
</evidence>